<evidence type="ECO:0000256" key="13">
    <source>
        <dbReference type="SAM" id="SignalP"/>
    </source>
</evidence>
<evidence type="ECO:0000256" key="1">
    <source>
        <dbReference type="ARBA" id="ARBA00004225"/>
    </source>
</evidence>
<comment type="subcellular location">
    <subcellularLocation>
        <location evidence="1">Mitochondrion membrane</location>
        <topology evidence="1">Multi-pass membrane protein</topology>
    </subcellularLocation>
</comment>
<dbReference type="InterPro" id="IPR018108">
    <property type="entry name" value="MCP_transmembrane"/>
</dbReference>
<evidence type="ECO:0000256" key="7">
    <source>
        <dbReference type="ARBA" id="ARBA00023128"/>
    </source>
</evidence>
<dbReference type="GO" id="GO:0031966">
    <property type="term" value="C:mitochondrial membrane"/>
    <property type="evidence" value="ECO:0007669"/>
    <property type="project" value="UniProtKB-SubCell"/>
</dbReference>
<feature type="chain" id="PRO_5016562836" description="Mitochondrial carrier" evidence="13">
    <location>
        <begin position="19"/>
        <end position="327"/>
    </location>
</feature>
<gene>
    <name evidence="14" type="ORF">Hypma_006639</name>
</gene>
<keyword evidence="6 12" id="KW-1133">Transmembrane helix</keyword>
<evidence type="ECO:0000256" key="5">
    <source>
        <dbReference type="ARBA" id="ARBA00022737"/>
    </source>
</evidence>
<evidence type="ECO:0000256" key="9">
    <source>
        <dbReference type="PROSITE-ProRule" id="PRU00282"/>
    </source>
</evidence>
<keyword evidence="3 10" id="KW-0813">Transport</keyword>
<keyword evidence="15" id="KW-1185">Reference proteome</keyword>
<feature type="repeat" description="Solcar" evidence="9">
    <location>
        <begin position="200"/>
        <end position="327"/>
    </location>
</feature>
<accession>A0A369K5Z6</accession>
<dbReference type="STRING" id="39966.A0A369K5Z6"/>
<dbReference type="OrthoDB" id="21292at2759"/>
<keyword evidence="4 9" id="KW-0812">Transmembrane</keyword>
<dbReference type="Proteomes" id="UP000076154">
    <property type="component" value="Unassembled WGS sequence"/>
</dbReference>
<comment type="caution">
    <text evidence="14">The sequence shown here is derived from an EMBL/GenBank/DDBJ whole genome shotgun (WGS) entry which is preliminary data.</text>
</comment>
<sequence>MSAVFFLLSLAFIPFTSALVRYRIAYYPKESPTSPSLPIDDTNVENGGPTDELAPTSSGKVIAEVEGSSPAVESAPSLLSVLKRVRRLEGWGGFYKGILPTFLVNIFTPFFIMYNGVPRLLTLIYVYRAIATPRKLEIFGTSIKDAMRTLFTDHERRRPWVLWLTPGLLPALLFNILLRILVLRPVRNLIAGDLKRMSATGDALRMTLTAVFLLLSTVVLAPLDVVVTRLAVQRNNGGPKAEAESLASEGVYDAAGEQFNLEKSNSLPVPVSADREPVVEDVVVKVRGEKNPYLGLYDCAKKIVQEEGWATLYRGWWVTFLSATVSI</sequence>
<reference evidence="14" key="1">
    <citation type="submission" date="2018-04" db="EMBL/GenBank/DDBJ databases">
        <title>Whole genome sequencing of Hypsizygus marmoreus.</title>
        <authorList>
            <person name="Choi I.-G."/>
            <person name="Min B."/>
            <person name="Kim J.-G."/>
            <person name="Kim S."/>
            <person name="Oh Y.-L."/>
            <person name="Kong W.-S."/>
            <person name="Park H."/>
            <person name="Jeong J."/>
            <person name="Song E.-S."/>
        </authorList>
    </citation>
    <scope>NUCLEOTIDE SEQUENCE [LARGE SCALE GENOMIC DNA]</scope>
    <source>
        <strain evidence="14">51987-8</strain>
    </source>
</reference>
<evidence type="ECO:0000256" key="12">
    <source>
        <dbReference type="SAM" id="Phobius"/>
    </source>
</evidence>
<feature type="signal peptide" evidence="13">
    <location>
        <begin position="1"/>
        <end position="18"/>
    </location>
</feature>
<feature type="transmembrane region" description="Helical" evidence="12">
    <location>
        <begin position="160"/>
        <end position="182"/>
    </location>
</feature>
<dbReference type="PANTHER" id="PTHR45624">
    <property type="entry name" value="MITOCHONDRIAL BASIC AMINO ACIDS TRANSPORTER-RELATED"/>
    <property type="match status" value="1"/>
</dbReference>
<keyword evidence="7" id="KW-0496">Mitochondrion</keyword>
<evidence type="ECO:0000256" key="6">
    <source>
        <dbReference type="ARBA" id="ARBA00022989"/>
    </source>
</evidence>
<dbReference type="PROSITE" id="PS50920">
    <property type="entry name" value="SOLCAR"/>
    <property type="match status" value="1"/>
</dbReference>
<evidence type="ECO:0000256" key="11">
    <source>
        <dbReference type="SAM" id="MobiDB-lite"/>
    </source>
</evidence>
<name>A0A369K5Z6_HYPMA</name>
<evidence type="ECO:0000313" key="14">
    <source>
        <dbReference type="EMBL" id="RDB26316.1"/>
    </source>
</evidence>
<dbReference type="GO" id="GO:0022857">
    <property type="term" value="F:transmembrane transporter activity"/>
    <property type="evidence" value="ECO:0007669"/>
    <property type="project" value="TreeGrafter"/>
</dbReference>
<feature type="region of interest" description="Disordered" evidence="11">
    <location>
        <begin position="31"/>
        <end position="56"/>
    </location>
</feature>
<dbReference type="InParanoid" id="A0A369K5Z6"/>
<keyword evidence="5" id="KW-0677">Repeat</keyword>
<evidence type="ECO:0000256" key="10">
    <source>
        <dbReference type="RuleBase" id="RU000488"/>
    </source>
</evidence>
<evidence type="ECO:0000256" key="3">
    <source>
        <dbReference type="ARBA" id="ARBA00022448"/>
    </source>
</evidence>
<dbReference type="SUPFAM" id="SSF103506">
    <property type="entry name" value="Mitochondrial carrier"/>
    <property type="match status" value="1"/>
</dbReference>
<protein>
    <recommendedName>
        <fullName evidence="16">Mitochondrial carrier</fullName>
    </recommendedName>
</protein>
<dbReference type="Pfam" id="PF00153">
    <property type="entry name" value="Mito_carr"/>
    <property type="match status" value="1"/>
</dbReference>
<keyword evidence="8 9" id="KW-0472">Membrane</keyword>
<dbReference type="EMBL" id="LUEZ02000040">
    <property type="protein sequence ID" value="RDB26316.1"/>
    <property type="molecule type" value="Genomic_DNA"/>
</dbReference>
<proteinExistence type="inferred from homology"/>
<keyword evidence="13" id="KW-0732">Signal</keyword>
<dbReference type="Gene3D" id="1.50.40.10">
    <property type="entry name" value="Mitochondrial carrier domain"/>
    <property type="match status" value="1"/>
</dbReference>
<evidence type="ECO:0008006" key="16">
    <source>
        <dbReference type="Google" id="ProtNLM"/>
    </source>
</evidence>
<comment type="similarity">
    <text evidence="2 10">Belongs to the mitochondrial carrier (TC 2.A.29) family.</text>
</comment>
<evidence type="ECO:0000256" key="8">
    <source>
        <dbReference type="ARBA" id="ARBA00023136"/>
    </source>
</evidence>
<dbReference type="InterPro" id="IPR050567">
    <property type="entry name" value="Mitochondrial_Carrier"/>
</dbReference>
<dbReference type="InterPro" id="IPR023395">
    <property type="entry name" value="MCP_dom_sf"/>
</dbReference>
<organism evidence="14 15">
    <name type="scientific">Hypsizygus marmoreus</name>
    <name type="common">White beech mushroom</name>
    <name type="synonym">Agaricus marmoreus</name>
    <dbReference type="NCBI Taxonomy" id="39966"/>
    <lineage>
        <taxon>Eukaryota</taxon>
        <taxon>Fungi</taxon>
        <taxon>Dikarya</taxon>
        <taxon>Basidiomycota</taxon>
        <taxon>Agaricomycotina</taxon>
        <taxon>Agaricomycetes</taxon>
        <taxon>Agaricomycetidae</taxon>
        <taxon>Agaricales</taxon>
        <taxon>Tricholomatineae</taxon>
        <taxon>Lyophyllaceae</taxon>
        <taxon>Hypsizygus</taxon>
    </lineage>
</organism>
<dbReference type="AlphaFoldDB" id="A0A369K5Z6"/>
<evidence type="ECO:0000256" key="2">
    <source>
        <dbReference type="ARBA" id="ARBA00006375"/>
    </source>
</evidence>
<evidence type="ECO:0000256" key="4">
    <source>
        <dbReference type="ARBA" id="ARBA00022692"/>
    </source>
</evidence>
<evidence type="ECO:0000313" key="15">
    <source>
        <dbReference type="Proteomes" id="UP000076154"/>
    </source>
</evidence>
<feature type="transmembrane region" description="Helical" evidence="12">
    <location>
        <begin position="203"/>
        <end position="223"/>
    </location>
</feature>